<evidence type="ECO:0000313" key="3">
    <source>
        <dbReference type="Proteomes" id="UP000036403"/>
    </source>
</evidence>
<dbReference type="GO" id="GO:0004526">
    <property type="term" value="F:ribonuclease P activity"/>
    <property type="evidence" value="ECO:0007669"/>
    <property type="project" value="TreeGrafter"/>
</dbReference>
<dbReference type="GO" id="GO:0008033">
    <property type="term" value="P:tRNA processing"/>
    <property type="evidence" value="ECO:0007669"/>
    <property type="project" value="InterPro"/>
</dbReference>
<dbReference type="PaxDb" id="67767-A0A0J7JUV6"/>
<dbReference type="GO" id="GO:0005655">
    <property type="term" value="C:nucleolar ribonuclease P complex"/>
    <property type="evidence" value="ECO:0007669"/>
    <property type="project" value="InterPro"/>
</dbReference>
<feature type="domain" description="Ribonucleases P/MRP subunit Pop8-like" evidence="1">
    <location>
        <begin position="22"/>
        <end position="95"/>
    </location>
</feature>
<keyword evidence="3" id="KW-1185">Reference proteome</keyword>
<proteinExistence type="predicted"/>
<dbReference type="PANTHER" id="PTHR28173">
    <property type="entry name" value="RIBONUCLEASES P/MRP PROTEIN SUBUNIT POP8"/>
    <property type="match status" value="1"/>
</dbReference>
<dbReference type="EMBL" id="LBMM01033505">
    <property type="protein sequence ID" value="KMQ81611.1"/>
    <property type="molecule type" value="Genomic_DNA"/>
</dbReference>
<dbReference type="GO" id="GO:0000294">
    <property type="term" value="P:nuclear-transcribed mRNA catabolic process, RNase MRP-dependent"/>
    <property type="evidence" value="ECO:0007669"/>
    <property type="project" value="TreeGrafter"/>
</dbReference>
<organism evidence="2 3">
    <name type="scientific">Lasius niger</name>
    <name type="common">Black garden ant</name>
    <dbReference type="NCBI Taxonomy" id="67767"/>
    <lineage>
        <taxon>Eukaryota</taxon>
        <taxon>Metazoa</taxon>
        <taxon>Ecdysozoa</taxon>
        <taxon>Arthropoda</taxon>
        <taxon>Hexapoda</taxon>
        <taxon>Insecta</taxon>
        <taxon>Pterygota</taxon>
        <taxon>Neoptera</taxon>
        <taxon>Endopterygota</taxon>
        <taxon>Hymenoptera</taxon>
        <taxon>Apocrita</taxon>
        <taxon>Aculeata</taxon>
        <taxon>Formicoidea</taxon>
        <taxon>Formicidae</taxon>
        <taxon>Formicinae</taxon>
        <taxon>Lasius</taxon>
        <taxon>Lasius</taxon>
    </lineage>
</organism>
<dbReference type="PANTHER" id="PTHR28173:SF1">
    <property type="entry name" value="RIBONUCLEASES P_MRP PROTEIN SUBUNIT POP8"/>
    <property type="match status" value="1"/>
</dbReference>
<accession>A0A0J7JUV6</accession>
<dbReference type="GO" id="GO:0034965">
    <property type="term" value="P:intronic box C/D snoRNA processing"/>
    <property type="evidence" value="ECO:0007669"/>
    <property type="project" value="TreeGrafter"/>
</dbReference>
<comment type="caution">
    <text evidence="2">The sequence shown here is derived from an EMBL/GenBank/DDBJ whole genome shotgun (WGS) entry which is preliminary data.</text>
</comment>
<sequence>MAPKAGLESAHDILTCTIKLPPFSYVQLELVTDGPDRIELDNLQAKSYCTAALRQFLGLSGTAMSMDILKAEGRECWVRIPRQDLGSFAAAVTAWKGTNDGATQCLLRIKQCSDWLGVMVGADGQDRLWTGCTQV</sequence>
<dbReference type="InterPro" id="IPR049128">
    <property type="entry name" value="Pop8-like_dom"/>
</dbReference>
<dbReference type="STRING" id="67767.A0A0J7JUV6"/>
<name>A0A0J7JUV6_LASNI</name>
<dbReference type="AlphaFoldDB" id="A0A0J7JUV6"/>
<evidence type="ECO:0000259" key="1">
    <source>
        <dbReference type="Pfam" id="PF20976"/>
    </source>
</evidence>
<protein>
    <recommendedName>
        <fullName evidence="1">Ribonucleases P/MRP subunit Pop8-like domain-containing protein</fullName>
    </recommendedName>
</protein>
<reference evidence="2 3" key="1">
    <citation type="submission" date="2015-04" db="EMBL/GenBank/DDBJ databases">
        <title>Lasius niger genome sequencing.</title>
        <authorList>
            <person name="Konorov E.A."/>
            <person name="Nikitin M.A."/>
            <person name="Kirill M.V."/>
            <person name="Chang P."/>
        </authorList>
    </citation>
    <scope>NUCLEOTIDE SEQUENCE [LARGE SCALE GENOMIC DNA]</scope>
    <source>
        <tissue evidence="2">Whole</tissue>
    </source>
</reference>
<dbReference type="Proteomes" id="UP000036403">
    <property type="component" value="Unassembled WGS sequence"/>
</dbReference>
<dbReference type="InterPro" id="IPR020347">
    <property type="entry name" value="Pop8"/>
</dbReference>
<dbReference type="OrthoDB" id="5530243at2759"/>
<dbReference type="Pfam" id="PF20976">
    <property type="entry name" value="Pop8"/>
    <property type="match status" value="1"/>
</dbReference>
<evidence type="ECO:0000313" key="2">
    <source>
        <dbReference type="EMBL" id="KMQ81611.1"/>
    </source>
</evidence>
<gene>
    <name evidence="2" type="ORF">RF55_25771</name>
</gene>
<dbReference type="GO" id="GO:0000171">
    <property type="term" value="F:ribonuclease MRP activity"/>
    <property type="evidence" value="ECO:0007669"/>
    <property type="project" value="TreeGrafter"/>
</dbReference>
<dbReference type="GO" id="GO:0000172">
    <property type="term" value="C:ribonuclease MRP complex"/>
    <property type="evidence" value="ECO:0007669"/>
    <property type="project" value="InterPro"/>
</dbReference>